<keyword evidence="1" id="KW-0732">Signal</keyword>
<evidence type="ECO:0000313" key="2">
    <source>
        <dbReference type="EMBL" id="OHV96224.1"/>
    </source>
</evidence>
<accession>A0A1S1U8W6</accession>
<gene>
    <name evidence="2" type="ORF">AKG95_15640</name>
</gene>
<dbReference type="RefSeq" id="WP_071077720.1">
    <property type="nucleotide sequence ID" value="NZ_LFKP01000008.1"/>
</dbReference>
<feature type="chain" id="PRO_5010294896" description="DUF4124 domain-containing protein" evidence="1">
    <location>
        <begin position="21"/>
        <end position="160"/>
    </location>
</feature>
<evidence type="ECO:0000313" key="3">
    <source>
        <dbReference type="Proteomes" id="UP000179840"/>
    </source>
</evidence>
<dbReference type="AlphaFoldDB" id="A0A1S1U8W6"/>
<reference evidence="2 3" key="1">
    <citation type="submission" date="2015-06" db="EMBL/GenBank/DDBJ databases">
        <title>Draft genome sequencing of a biphenyl-degrading bacterium, Janthinobacterium lividum MEG1.</title>
        <authorList>
            <person name="Shimodaira J."/>
            <person name="Hatta T."/>
        </authorList>
    </citation>
    <scope>NUCLEOTIDE SEQUENCE [LARGE SCALE GENOMIC DNA]</scope>
    <source>
        <strain evidence="2 3">MEG1</strain>
    </source>
</reference>
<sequence length="160" mass="17671">MIPRLLFLLPALALAPSAYAETWQCTDTATGRVYTVSQAVPADACKLVSSTKNPHFTGPAVSEQPVPVSMRRQQSCNKEAAQDVQFGIREFAKWHIEGDHLAVHWTYAIEKQPEAKRLQMITTYADMDACLGGAAREIMFYRKGKLMGIASPTTGVRLVM</sequence>
<name>A0A1S1U8W6_9BURK</name>
<dbReference type="EMBL" id="LFKP01000008">
    <property type="protein sequence ID" value="OHV96224.1"/>
    <property type="molecule type" value="Genomic_DNA"/>
</dbReference>
<dbReference type="Proteomes" id="UP000179840">
    <property type="component" value="Unassembled WGS sequence"/>
</dbReference>
<evidence type="ECO:0000256" key="1">
    <source>
        <dbReference type="SAM" id="SignalP"/>
    </source>
</evidence>
<organism evidence="2 3">
    <name type="scientific">Janthinobacterium lividum</name>
    <dbReference type="NCBI Taxonomy" id="29581"/>
    <lineage>
        <taxon>Bacteria</taxon>
        <taxon>Pseudomonadati</taxon>
        <taxon>Pseudomonadota</taxon>
        <taxon>Betaproteobacteria</taxon>
        <taxon>Burkholderiales</taxon>
        <taxon>Oxalobacteraceae</taxon>
        <taxon>Janthinobacterium</taxon>
    </lineage>
</organism>
<feature type="signal peptide" evidence="1">
    <location>
        <begin position="1"/>
        <end position="20"/>
    </location>
</feature>
<proteinExistence type="predicted"/>
<protein>
    <recommendedName>
        <fullName evidence="4">DUF4124 domain-containing protein</fullName>
    </recommendedName>
</protein>
<evidence type="ECO:0008006" key="4">
    <source>
        <dbReference type="Google" id="ProtNLM"/>
    </source>
</evidence>
<comment type="caution">
    <text evidence="2">The sequence shown here is derived from an EMBL/GenBank/DDBJ whole genome shotgun (WGS) entry which is preliminary data.</text>
</comment>